<feature type="region of interest" description="Disordered" evidence="1">
    <location>
        <begin position="757"/>
        <end position="798"/>
    </location>
</feature>
<dbReference type="AlphaFoldDB" id="H8Z919"/>
<gene>
    <name evidence="3" type="ORF">NERG_00090</name>
</gene>
<dbReference type="InterPro" id="IPR058543">
    <property type="entry name" value="Beta-prop_RSE1/DDB1/CPSF1_2nd"/>
</dbReference>
<evidence type="ECO:0000313" key="3">
    <source>
        <dbReference type="EMBL" id="EHY66450.1"/>
    </source>
</evidence>
<dbReference type="SUPFAM" id="SSF50978">
    <property type="entry name" value="WD40 repeat-like"/>
    <property type="match status" value="1"/>
</dbReference>
<evidence type="ECO:0000259" key="2">
    <source>
        <dbReference type="Pfam" id="PF23726"/>
    </source>
</evidence>
<feature type="compositionally biased region" description="Polar residues" evidence="1">
    <location>
        <begin position="408"/>
        <end position="419"/>
    </location>
</feature>
<dbReference type="Gene3D" id="2.130.10.10">
    <property type="entry name" value="YVTN repeat-like/Quinoprotein amine dehydrogenase"/>
    <property type="match status" value="1"/>
</dbReference>
<accession>H8Z919</accession>
<feature type="domain" description="RSE1/DDB1/CPSF1 second beta-propeller" evidence="2">
    <location>
        <begin position="31"/>
        <end position="186"/>
    </location>
</feature>
<organism evidence="3">
    <name type="scientific">Nematocida ausubeli (strain ATCC PRA-371 / ERTm2)</name>
    <name type="common">Nematode killer fungus</name>
    <dbReference type="NCBI Taxonomy" id="1913371"/>
    <lineage>
        <taxon>Eukaryota</taxon>
        <taxon>Fungi</taxon>
        <taxon>Fungi incertae sedis</taxon>
        <taxon>Microsporidia</taxon>
        <taxon>Nematocida</taxon>
    </lineage>
</organism>
<reference evidence="3" key="1">
    <citation type="submission" date="2011-03" db="EMBL/GenBank/DDBJ databases">
        <title>The Genome Sequence of Nematocida sp1 strain ERTm2.</title>
        <authorList>
            <consortium name="The Broad Institute Genome Sequencing Platform"/>
            <consortium name="The Broad Institute Genome Sequencing Center for Infectious Disease"/>
            <person name="Cuomo C."/>
            <person name="Troemel E."/>
            <person name="Young S.K."/>
            <person name="Zeng Q."/>
            <person name="Gargeya S."/>
            <person name="Fitzgerald M."/>
            <person name="Haas B."/>
            <person name="Abouelleil A."/>
            <person name="Alvarado L."/>
            <person name="Arachchi H.M."/>
            <person name="Berlin A."/>
            <person name="Brown A."/>
            <person name="Chapman S.B."/>
            <person name="Chen Z."/>
            <person name="Dunbar C."/>
            <person name="Freedman E."/>
            <person name="Gearin G."/>
            <person name="Gellesch M."/>
            <person name="Goldberg J."/>
            <person name="Griggs A."/>
            <person name="Gujja S."/>
            <person name="Heilman E.R."/>
            <person name="Heiman D."/>
            <person name="Howarth C."/>
            <person name="Larson L."/>
            <person name="Lui A."/>
            <person name="MacDonald P.J.P."/>
            <person name="Mehta T."/>
            <person name="Montmayeur A."/>
            <person name="Murphy C."/>
            <person name="Neiman D."/>
            <person name="Pearson M."/>
            <person name="Priest M."/>
            <person name="Roberts A."/>
            <person name="Saif S."/>
            <person name="Shea T."/>
            <person name="Shenoy N."/>
            <person name="Sisk P."/>
            <person name="Stolte C."/>
            <person name="Sykes S."/>
            <person name="White J."/>
            <person name="Yandava C."/>
            <person name="Wortman J."/>
            <person name="Nusbaum C."/>
            <person name="Birren B."/>
        </authorList>
    </citation>
    <scope>NUCLEOTIDE SEQUENCE</scope>
    <source>
        <strain evidence="3">ERTm2</strain>
    </source>
</reference>
<dbReference type="InterPro" id="IPR036322">
    <property type="entry name" value="WD40_repeat_dom_sf"/>
</dbReference>
<protein>
    <recommendedName>
        <fullName evidence="2">RSE1/DDB1/CPSF1 second beta-propeller domain-containing protein</fullName>
    </recommendedName>
</protein>
<dbReference type="InterPro" id="IPR015943">
    <property type="entry name" value="WD40/YVTN_repeat-like_dom_sf"/>
</dbReference>
<dbReference type="STRING" id="944018.H8Z919"/>
<dbReference type="Pfam" id="PF23726">
    <property type="entry name" value="Beta-prop_RSE1_2nd"/>
    <property type="match status" value="1"/>
</dbReference>
<evidence type="ECO:0000256" key="1">
    <source>
        <dbReference type="SAM" id="MobiDB-lite"/>
    </source>
</evidence>
<name>H8Z919_NEMA1</name>
<feature type="compositionally biased region" description="Polar residues" evidence="1">
    <location>
        <begin position="758"/>
        <end position="771"/>
    </location>
</feature>
<sequence>MLAQGTDLVASARGSKIYVYTLSEGMGLVTTIKAAAQISAVACALNDSFLLIGTATGQMYYYNTLERKELVDLESCCEVSKLSLKITSIFILNDIVYVTSENGTIRIFSIEITKGLASTATEAAANITETETTLEKDGWMEEIESIGDSTTQTLSMHISRAEGTHHNFKSVREIKHTTPITKIAVCGPNIYILDMRGRVIVFPSKVVYDSIADIHFRKYLFCIDGNTVFAEVGQVFTSVYFAKTAIKHMSSSTQGGFFFILTEKELEIMKIEEMGGKRVHAYKLPKEADEVVVDSKRSIVYSMCNGKPARMEIDYVWIDRSMEDLKIAGSTIKEVCREEEPIEDADGYFDIPNVKAVKDLALPSVKYAAGNFNMDMRKGGFDFDSASNDSGNNKNEHNSDIEDLFNADDNSPFSSSPANEQAHLLLEKDEKSTTPQPKQHCIVNRICGPVCITNNQDKLIYWAPECTIRVFERTDYKQIEVTTRASSVEISILKELNDVLLACASASMLLLYTEAHLKIYRSTSGVFTESALIHKIEPGHKIERLVCGKDFFCIVNENGLLSNVSVYTKDLQEIYCFVAVVRGISASGDYLAAILEEGEGILVRVFKYTDGAIHTVSSAYFNRQAIEFCGVSSTGVFVFQVASLLYALGRDRIIALSCTVPGIPIAIVGENVAYLLENENKTVSVHPEIVQYVRIERKCQLSQKMDIFAAIEKEMLTTPMHHGFSETKSTVSSGQFSKTGLNTEEDENTIFISKAHKTVNTTPRKQNTSHSDSSRIEHSPMHTPIKKVKHSNPFARNN</sequence>
<dbReference type="Proteomes" id="UP000005622">
    <property type="component" value="Unassembled WGS sequence"/>
</dbReference>
<dbReference type="EMBL" id="JH604633">
    <property type="protein sequence ID" value="EHY66450.1"/>
    <property type="molecule type" value="Genomic_DNA"/>
</dbReference>
<proteinExistence type="predicted"/>
<feature type="region of interest" description="Disordered" evidence="1">
    <location>
        <begin position="387"/>
        <end position="419"/>
    </location>
</feature>
<dbReference type="HOGENOM" id="CLU_350926_0_0_1"/>